<accession>A0A0C3GLI0</accession>
<dbReference type="EMBL" id="KN832883">
    <property type="protein sequence ID" value="KIM96980.1"/>
    <property type="molecule type" value="Genomic_DNA"/>
</dbReference>
<reference evidence="1 2" key="1">
    <citation type="submission" date="2014-04" db="EMBL/GenBank/DDBJ databases">
        <authorList>
            <consortium name="DOE Joint Genome Institute"/>
            <person name="Kuo A."/>
            <person name="Martino E."/>
            <person name="Perotto S."/>
            <person name="Kohler A."/>
            <person name="Nagy L.G."/>
            <person name="Floudas D."/>
            <person name="Copeland A."/>
            <person name="Barry K.W."/>
            <person name="Cichocki N."/>
            <person name="Veneault-Fourrey C."/>
            <person name="LaButti K."/>
            <person name="Lindquist E.A."/>
            <person name="Lipzen A."/>
            <person name="Lundell T."/>
            <person name="Morin E."/>
            <person name="Murat C."/>
            <person name="Sun H."/>
            <person name="Tunlid A."/>
            <person name="Henrissat B."/>
            <person name="Grigoriev I.V."/>
            <person name="Hibbett D.S."/>
            <person name="Martin F."/>
            <person name="Nordberg H.P."/>
            <person name="Cantor M.N."/>
            <person name="Hua S.X."/>
        </authorList>
    </citation>
    <scope>NUCLEOTIDE SEQUENCE [LARGE SCALE GENOMIC DNA]</scope>
    <source>
        <strain evidence="1 2">Zn</strain>
    </source>
</reference>
<dbReference type="InParanoid" id="A0A0C3GLI0"/>
<protein>
    <submittedName>
        <fullName evidence="1">Uncharacterized protein</fullName>
    </submittedName>
</protein>
<gene>
    <name evidence="1" type="ORF">OIDMADRAFT_20690</name>
</gene>
<reference evidence="2" key="2">
    <citation type="submission" date="2015-01" db="EMBL/GenBank/DDBJ databases">
        <title>Evolutionary Origins and Diversification of the Mycorrhizal Mutualists.</title>
        <authorList>
            <consortium name="DOE Joint Genome Institute"/>
            <consortium name="Mycorrhizal Genomics Consortium"/>
            <person name="Kohler A."/>
            <person name="Kuo A."/>
            <person name="Nagy L.G."/>
            <person name="Floudas D."/>
            <person name="Copeland A."/>
            <person name="Barry K.W."/>
            <person name="Cichocki N."/>
            <person name="Veneault-Fourrey C."/>
            <person name="LaButti K."/>
            <person name="Lindquist E.A."/>
            <person name="Lipzen A."/>
            <person name="Lundell T."/>
            <person name="Morin E."/>
            <person name="Murat C."/>
            <person name="Riley R."/>
            <person name="Ohm R."/>
            <person name="Sun H."/>
            <person name="Tunlid A."/>
            <person name="Henrissat B."/>
            <person name="Grigoriev I.V."/>
            <person name="Hibbett D.S."/>
            <person name="Martin F."/>
        </authorList>
    </citation>
    <scope>NUCLEOTIDE SEQUENCE [LARGE SCALE GENOMIC DNA]</scope>
    <source>
        <strain evidence="2">Zn</strain>
    </source>
</reference>
<sequence length="66" mass="7534">MSANNNLRLIDYLPCPEPSGPRSRNRRDYEMCAVAFQDEMAGGLRFDVDRKWVPDFANLDAVVSWG</sequence>
<organism evidence="1 2">
    <name type="scientific">Oidiodendron maius (strain Zn)</name>
    <dbReference type="NCBI Taxonomy" id="913774"/>
    <lineage>
        <taxon>Eukaryota</taxon>
        <taxon>Fungi</taxon>
        <taxon>Dikarya</taxon>
        <taxon>Ascomycota</taxon>
        <taxon>Pezizomycotina</taxon>
        <taxon>Leotiomycetes</taxon>
        <taxon>Leotiomycetes incertae sedis</taxon>
        <taxon>Myxotrichaceae</taxon>
        <taxon>Oidiodendron</taxon>
    </lineage>
</organism>
<evidence type="ECO:0000313" key="2">
    <source>
        <dbReference type="Proteomes" id="UP000054321"/>
    </source>
</evidence>
<keyword evidence="2" id="KW-1185">Reference proteome</keyword>
<dbReference type="OrthoDB" id="288590at2759"/>
<name>A0A0C3GLI0_OIDMZ</name>
<dbReference type="HOGENOM" id="CLU_2831815_0_0_1"/>
<dbReference type="Proteomes" id="UP000054321">
    <property type="component" value="Unassembled WGS sequence"/>
</dbReference>
<dbReference type="AlphaFoldDB" id="A0A0C3GLI0"/>
<proteinExistence type="predicted"/>
<evidence type="ECO:0000313" key="1">
    <source>
        <dbReference type="EMBL" id="KIM96980.1"/>
    </source>
</evidence>